<protein>
    <submittedName>
        <fullName evidence="9">ER-derived vesicles protein ERV46</fullName>
    </submittedName>
</protein>
<evidence type="ECO:0000256" key="3">
    <source>
        <dbReference type="ARBA" id="ARBA00022692"/>
    </source>
</evidence>
<gene>
    <name evidence="9" type="ORF">CONPUDRAFT_137122</name>
</gene>
<dbReference type="EMBL" id="JH711578">
    <property type="protein sequence ID" value="EIW81003.1"/>
    <property type="molecule type" value="Genomic_DNA"/>
</dbReference>
<dbReference type="Proteomes" id="UP000053558">
    <property type="component" value="Unassembled WGS sequence"/>
</dbReference>
<dbReference type="RefSeq" id="XP_007768444.1">
    <property type="nucleotide sequence ID" value="XM_007770254.1"/>
</dbReference>
<dbReference type="KEGG" id="cput:CONPUDRAFT_137122"/>
<feature type="domain" description="Endoplasmic reticulum vesicle transporter C-terminal" evidence="7">
    <location>
        <begin position="144"/>
        <end position="396"/>
    </location>
</feature>
<feature type="domain" description="Endoplasmic reticulum vesicle transporter N-terminal" evidence="8">
    <location>
        <begin position="9"/>
        <end position="98"/>
    </location>
</feature>
<organism evidence="9 10">
    <name type="scientific">Coniophora puteana (strain RWD-64-598)</name>
    <name type="common">Brown rot fungus</name>
    <dbReference type="NCBI Taxonomy" id="741705"/>
    <lineage>
        <taxon>Eukaryota</taxon>
        <taxon>Fungi</taxon>
        <taxon>Dikarya</taxon>
        <taxon>Basidiomycota</taxon>
        <taxon>Agaricomycotina</taxon>
        <taxon>Agaricomycetes</taxon>
        <taxon>Agaricomycetidae</taxon>
        <taxon>Boletales</taxon>
        <taxon>Coniophorineae</taxon>
        <taxon>Coniophoraceae</taxon>
        <taxon>Coniophora</taxon>
    </lineage>
</organism>
<evidence type="ECO:0000256" key="5">
    <source>
        <dbReference type="ARBA" id="ARBA00023136"/>
    </source>
</evidence>
<evidence type="ECO:0000313" key="9">
    <source>
        <dbReference type="EMBL" id="EIW81003.1"/>
    </source>
</evidence>
<dbReference type="Pfam" id="PF13850">
    <property type="entry name" value="ERGIC_N"/>
    <property type="match status" value="1"/>
</dbReference>
<evidence type="ECO:0000259" key="7">
    <source>
        <dbReference type="Pfam" id="PF07970"/>
    </source>
</evidence>
<comment type="similarity">
    <text evidence="2">Belongs to the ERGIC family.</text>
</comment>
<evidence type="ECO:0000256" key="2">
    <source>
        <dbReference type="ARBA" id="ARBA00005648"/>
    </source>
</evidence>
<feature type="transmembrane region" description="Helical" evidence="6">
    <location>
        <begin position="374"/>
        <end position="400"/>
    </location>
</feature>
<dbReference type="GO" id="GO:0006888">
    <property type="term" value="P:endoplasmic reticulum to Golgi vesicle-mediated transport"/>
    <property type="evidence" value="ECO:0007669"/>
    <property type="project" value="TreeGrafter"/>
</dbReference>
<evidence type="ECO:0000256" key="4">
    <source>
        <dbReference type="ARBA" id="ARBA00022989"/>
    </source>
</evidence>
<dbReference type="InterPro" id="IPR045888">
    <property type="entry name" value="Erv"/>
</dbReference>
<evidence type="ECO:0000256" key="6">
    <source>
        <dbReference type="SAM" id="Phobius"/>
    </source>
</evidence>
<evidence type="ECO:0000313" key="10">
    <source>
        <dbReference type="Proteomes" id="UP000053558"/>
    </source>
</evidence>
<evidence type="ECO:0000259" key="8">
    <source>
        <dbReference type="Pfam" id="PF13850"/>
    </source>
</evidence>
<keyword evidence="10" id="KW-1185">Reference proteome</keyword>
<dbReference type="PANTHER" id="PTHR10984:SF25">
    <property type="entry name" value="ENDOPLASMIC RETICULUM-GOLGI INTERMEDIATE COMPARTMENT PROTEIN 3"/>
    <property type="match status" value="1"/>
</dbReference>
<feature type="transmembrane region" description="Helical" evidence="6">
    <location>
        <begin position="30"/>
        <end position="49"/>
    </location>
</feature>
<evidence type="ECO:0000256" key="1">
    <source>
        <dbReference type="ARBA" id="ARBA00004141"/>
    </source>
</evidence>
<dbReference type="Pfam" id="PF07970">
    <property type="entry name" value="COPIIcoated_ERV"/>
    <property type="match status" value="1"/>
</dbReference>
<dbReference type="GO" id="GO:0000139">
    <property type="term" value="C:Golgi membrane"/>
    <property type="evidence" value="ECO:0007669"/>
    <property type="project" value="TreeGrafter"/>
</dbReference>
<dbReference type="PANTHER" id="PTHR10984">
    <property type="entry name" value="ENDOPLASMIC RETICULUM-GOLGI INTERMEDIATE COMPARTMENT PROTEIN"/>
    <property type="match status" value="1"/>
</dbReference>
<dbReference type="OrthoDB" id="10266265at2759"/>
<comment type="subcellular location">
    <subcellularLocation>
        <location evidence="1">Membrane</location>
        <topology evidence="1">Multi-pass membrane protein</topology>
    </subcellularLocation>
</comment>
<reference evidence="10" key="1">
    <citation type="journal article" date="2012" name="Science">
        <title>The Paleozoic origin of enzymatic lignin decomposition reconstructed from 31 fungal genomes.</title>
        <authorList>
            <person name="Floudas D."/>
            <person name="Binder M."/>
            <person name="Riley R."/>
            <person name="Barry K."/>
            <person name="Blanchette R.A."/>
            <person name="Henrissat B."/>
            <person name="Martinez A.T."/>
            <person name="Otillar R."/>
            <person name="Spatafora J.W."/>
            <person name="Yadav J.S."/>
            <person name="Aerts A."/>
            <person name="Benoit I."/>
            <person name="Boyd A."/>
            <person name="Carlson A."/>
            <person name="Copeland A."/>
            <person name="Coutinho P.M."/>
            <person name="de Vries R.P."/>
            <person name="Ferreira P."/>
            <person name="Findley K."/>
            <person name="Foster B."/>
            <person name="Gaskell J."/>
            <person name="Glotzer D."/>
            <person name="Gorecki P."/>
            <person name="Heitman J."/>
            <person name="Hesse C."/>
            <person name="Hori C."/>
            <person name="Igarashi K."/>
            <person name="Jurgens J.A."/>
            <person name="Kallen N."/>
            <person name="Kersten P."/>
            <person name="Kohler A."/>
            <person name="Kuees U."/>
            <person name="Kumar T.K.A."/>
            <person name="Kuo A."/>
            <person name="LaButti K."/>
            <person name="Larrondo L.F."/>
            <person name="Lindquist E."/>
            <person name="Ling A."/>
            <person name="Lombard V."/>
            <person name="Lucas S."/>
            <person name="Lundell T."/>
            <person name="Martin R."/>
            <person name="McLaughlin D.J."/>
            <person name="Morgenstern I."/>
            <person name="Morin E."/>
            <person name="Murat C."/>
            <person name="Nagy L.G."/>
            <person name="Nolan M."/>
            <person name="Ohm R.A."/>
            <person name="Patyshakuliyeva A."/>
            <person name="Rokas A."/>
            <person name="Ruiz-Duenas F.J."/>
            <person name="Sabat G."/>
            <person name="Salamov A."/>
            <person name="Samejima M."/>
            <person name="Schmutz J."/>
            <person name="Slot J.C."/>
            <person name="St John F."/>
            <person name="Stenlid J."/>
            <person name="Sun H."/>
            <person name="Sun S."/>
            <person name="Syed K."/>
            <person name="Tsang A."/>
            <person name="Wiebenga A."/>
            <person name="Young D."/>
            <person name="Pisabarro A."/>
            <person name="Eastwood D.C."/>
            <person name="Martin F."/>
            <person name="Cullen D."/>
            <person name="Grigoriev I.V."/>
            <person name="Hibbett D.S."/>
        </authorList>
    </citation>
    <scope>NUCLEOTIDE SEQUENCE [LARGE SCALE GENOMIC DNA]</scope>
    <source>
        <strain evidence="10">RWD-64-598 SS2</strain>
    </source>
</reference>
<keyword evidence="5 6" id="KW-0472">Membrane</keyword>
<name>A0A5M3MPG2_CONPW</name>
<dbReference type="AlphaFoldDB" id="A0A5M3MPG2"/>
<dbReference type="GO" id="GO:0005789">
    <property type="term" value="C:endoplasmic reticulum membrane"/>
    <property type="evidence" value="ECO:0007669"/>
    <property type="project" value="TreeGrafter"/>
</dbReference>
<dbReference type="InterPro" id="IPR039542">
    <property type="entry name" value="Erv_N"/>
</dbReference>
<keyword evidence="3 6" id="KW-0812">Transmembrane</keyword>
<accession>A0A5M3MPG2</accession>
<proteinExistence type="inferred from homology"/>
<comment type="caution">
    <text evidence="9">The sequence shown here is derived from an EMBL/GenBank/DDBJ whole genome shotgun (WGS) entry which is preliminary data.</text>
</comment>
<sequence>MAKGFLAGLKGIDAFGKTTEDVKVKTRTGAFLTLLSAAIILSFTLMEFVDYRRVYTDTSIVVDRSRGEKLSVRMNVTFPHVPCYLLSVDVMDISGETQRDVSHNVVKQRLDKTGKGIAGSRSGDLRNEIDKLAELRGPDYCGSCYGGYTSTDNGCCNSCEEVRQAYVNKGWSFGNPEGIEQCTQEGWTDKVKDQADEGCNISGRIRVNKVVGNINISPGRSFQTGSRNFYDFVPYLKEDGGQHDFTHYIDELTFLADDEYNPNKMKHGKELKQRMGLDSNPLDGFKASTTKKMFMYQYFLKVVSTQFRTLNGRTINTHQYSATHFERDLSRGMGGGENNQGVYVQHGAGGAPGAYFNFEISPIQVVHAETRQSFAHFLTSTCAIVGGVLTVAALLDSFLFATSRALKKGSGMNGSAKLM</sequence>
<keyword evidence="4 6" id="KW-1133">Transmembrane helix</keyword>
<dbReference type="GO" id="GO:0030134">
    <property type="term" value="C:COPII-coated ER to Golgi transport vesicle"/>
    <property type="evidence" value="ECO:0007669"/>
    <property type="project" value="TreeGrafter"/>
</dbReference>
<dbReference type="OMA" id="QRHEGCR"/>
<dbReference type="InterPro" id="IPR012936">
    <property type="entry name" value="Erv_C"/>
</dbReference>
<dbReference type="GeneID" id="19200984"/>
<dbReference type="GO" id="GO:0006890">
    <property type="term" value="P:retrograde vesicle-mediated transport, Golgi to endoplasmic reticulum"/>
    <property type="evidence" value="ECO:0007669"/>
    <property type="project" value="TreeGrafter"/>
</dbReference>